<dbReference type="InterPro" id="IPR008271">
    <property type="entry name" value="Ser/Thr_kinase_AS"/>
</dbReference>
<dbReference type="InterPro" id="IPR011009">
    <property type="entry name" value="Kinase-like_dom_sf"/>
</dbReference>
<comment type="caution">
    <text evidence="12">The sequence shown here is derived from an EMBL/GenBank/DDBJ whole genome shotgun (WGS) entry which is preliminary data.</text>
</comment>
<feature type="compositionally biased region" description="Low complexity" evidence="10">
    <location>
        <begin position="363"/>
        <end position="406"/>
    </location>
</feature>
<dbReference type="InterPro" id="IPR000719">
    <property type="entry name" value="Prot_kinase_dom"/>
</dbReference>
<dbReference type="FunFam" id="3.30.200.20:FF:000035">
    <property type="entry name" value="Serine/threonine protein kinase Stk1"/>
    <property type="match status" value="1"/>
</dbReference>
<dbReference type="Gene3D" id="2.80.10.50">
    <property type="match status" value="1"/>
</dbReference>
<comment type="catalytic activity">
    <reaction evidence="8">
        <text>L-seryl-[protein] + ATP = O-phospho-L-seryl-[protein] + ADP + H(+)</text>
        <dbReference type="Rhea" id="RHEA:17989"/>
        <dbReference type="Rhea" id="RHEA-COMP:9863"/>
        <dbReference type="Rhea" id="RHEA-COMP:11604"/>
        <dbReference type="ChEBI" id="CHEBI:15378"/>
        <dbReference type="ChEBI" id="CHEBI:29999"/>
        <dbReference type="ChEBI" id="CHEBI:30616"/>
        <dbReference type="ChEBI" id="CHEBI:83421"/>
        <dbReference type="ChEBI" id="CHEBI:456216"/>
        <dbReference type="EC" id="2.7.11.1"/>
    </reaction>
</comment>
<dbReference type="CDD" id="cd14014">
    <property type="entry name" value="STKc_PknB_like"/>
    <property type="match status" value="1"/>
</dbReference>
<evidence type="ECO:0000313" key="12">
    <source>
        <dbReference type="EMBL" id="MBB4950908.1"/>
    </source>
</evidence>
<dbReference type="GO" id="GO:0004674">
    <property type="term" value="F:protein serine/threonine kinase activity"/>
    <property type="evidence" value="ECO:0007669"/>
    <property type="project" value="UniProtKB-KW"/>
</dbReference>
<feature type="compositionally biased region" description="Low complexity" evidence="10">
    <location>
        <begin position="458"/>
        <end position="476"/>
    </location>
</feature>
<dbReference type="PANTHER" id="PTHR43289:SF6">
    <property type="entry name" value="SERINE_THREONINE-PROTEIN KINASE NEKL-3"/>
    <property type="match status" value="1"/>
</dbReference>
<sequence length="614" mass="61611">MWGRGTVLGGRYTLTERVGGGGMGDVWRADDQVLERQVAVKVLHAALMEDEQFAERFRREARLLAALSHPGIVDVHDYGESADGPDGQVAYIVMELIDGRPLHVVLEQDGPLSAERALGLLAEALDALHAAHLQDIVHRDIKPSNLMIRADDRVAVTDFGIARAAASTKITASHAVLGTALYMAPEQAEGGAINALSDLYSIGVVCYELLTGQVPFGGESMFEIVLKHVREPAPGLPPSFSPAVRQFVATALAKQPEHRYPDAATMAAAARAAIAGTRGPATVPATAAGLPPALLATPVTVLASVKDQPRTQGESKQKRSRILIPLIVPIVITAGAGGALLIDRSPLGSQAKGATSSQSAPVTGGTNSAGATPGSAAASSPGAETPPAAAGTPAADPNAGQGAANQPGGGTVPNSGGGNAGGAGTGSGTGTGSNAGGAAAGGAAAGGGTPGGGGGGATPAPTRTTPAPAPATTPAAPAVPAGCGGAGWGYITGVGSGMKLGLAGDPVGGTAAVMGGRTEFGWIRSDPDPGGWYTWHPCNMSKPNLIQNMDTKVAELNPGFSVLISWTVVDTGSGSVYLKDYSSTNCLTDNGAGKKVTMTTCTRDNKAQQWRIPG</sequence>
<dbReference type="Gene3D" id="3.30.200.20">
    <property type="entry name" value="Phosphorylase Kinase, domain 1"/>
    <property type="match status" value="1"/>
</dbReference>
<dbReference type="SUPFAM" id="SSF50370">
    <property type="entry name" value="Ricin B-like lectins"/>
    <property type="match status" value="1"/>
</dbReference>
<keyword evidence="5 12" id="KW-0418">Kinase</keyword>
<dbReference type="SUPFAM" id="SSF56112">
    <property type="entry name" value="Protein kinase-like (PK-like)"/>
    <property type="match status" value="1"/>
</dbReference>
<evidence type="ECO:0000256" key="5">
    <source>
        <dbReference type="ARBA" id="ARBA00022777"/>
    </source>
</evidence>
<dbReference type="PROSITE" id="PS00108">
    <property type="entry name" value="PROTEIN_KINASE_ST"/>
    <property type="match status" value="1"/>
</dbReference>
<accession>A0A7W7WL50</accession>
<feature type="binding site" evidence="9">
    <location>
        <position position="41"/>
    </location>
    <ligand>
        <name>ATP</name>
        <dbReference type="ChEBI" id="CHEBI:30616"/>
    </ligand>
</feature>
<dbReference type="InterPro" id="IPR017441">
    <property type="entry name" value="Protein_kinase_ATP_BS"/>
</dbReference>
<dbReference type="EC" id="2.7.11.1" evidence="1"/>
<dbReference type="InterPro" id="IPR035992">
    <property type="entry name" value="Ricin_B-like_lectins"/>
</dbReference>
<dbReference type="PROSITE" id="PS00107">
    <property type="entry name" value="PROTEIN_KINASE_ATP"/>
    <property type="match status" value="1"/>
</dbReference>
<dbReference type="PANTHER" id="PTHR43289">
    <property type="entry name" value="MITOGEN-ACTIVATED PROTEIN KINASE KINASE KINASE 20-RELATED"/>
    <property type="match status" value="1"/>
</dbReference>
<reference evidence="12 13" key="1">
    <citation type="submission" date="2020-08" db="EMBL/GenBank/DDBJ databases">
        <title>Sequencing the genomes of 1000 actinobacteria strains.</title>
        <authorList>
            <person name="Klenk H.-P."/>
        </authorList>
    </citation>
    <scope>NUCLEOTIDE SEQUENCE [LARGE SCALE GENOMIC DNA]</scope>
    <source>
        <strain evidence="12 13">DSM 44786</strain>
    </source>
</reference>
<dbReference type="GO" id="GO:0045717">
    <property type="term" value="P:negative regulation of fatty acid biosynthetic process"/>
    <property type="evidence" value="ECO:0007669"/>
    <property type="project" value="UniProtKB-ARBA"/>
</dbReference>
<evidence type="ECO:0000256" key="6">
    <source>
        <dbReference type="ARBA" id="ARBA00022840"/>
    </source>
</evidence>
<keyword evidence="4 9" id="KW-0547">Nucleotide-binding</keyword>
<dbReference type="PROSITE" id="PS50231">
    <property type="entry name" value="RICIN_B_LECTIN"/>
    <property type="match status" value="1"/>
</dbReference>
<feature type="compositionally biased region" description="Polar residues" evidence="10">
    <location>
        <begin position="352"/>
        <end position="361"/>
    </location>
</feature>
<organism evidence="12 13">
    <name type="scientific">Kitasatospora gansuensis</name>
    <dbReference type="NCBI Taxonomy" id="258050"/>
    <lineage>
        <taxon>Bacteria</taxon>
        <taxon>Bacillati</taxon>
        <taxon>Actinomycetota</taxon>
        <taxon>Actinomycetes</taxon>
        <taxon>Kitasatosporales</taxon>
        <taxon>Streptomycetaceae</taxon>
        <taxon>Kitasatospora</taxon>
    </lineage>
</organism>
<feature type="compositionally biased region" description="Gly residues" evidence="10">
    <location>
        <begin position="407"/>
        <end position="457"/>
    </location>
</feature>
<dbReference type="GO" id="GO:0005524">
    <property type="term" value="F:ATP binding"/>
    <property type="evidence" value="ECO:0007669"/>
    <property type="project" value="UniProtKB-UniRule"/>
</dbReference>
<evidence type="ECO:0000256" key="9">
    <source>
        <dbReference type="PROSITE-ProRule" id="PRU10141"/>
    </source>
</evidence>
<proteinExistence type="predicted"/>
<evidence type="ECO:0000256" key="4">
    <source>
        <dbReference type="ARBA" id="ARBA00022741"/>
    </source>
</evidence>
<evidence type="ECO:0000259" key="11">
    <source>
        <dbReference type="PROSITE" id="PS50011"/>
    </source>
</evidence>
<gene>
    <name evidence="12" type="ORF">F4556_006443</name>
</gene>
<dbReference type="FunFam" id="1.10.510.10:FF:000021">
    <property type="entry name" value="Serine/threonine protein kinase"/>
    <property type="match status" value="1"/>
</dbReference>
<dbReference type="SMART" id="SM00220">
    <property type="entry name" value="S_TKc"/>
    <property type="match status" value="1"/>
</dbReference>
<feature type="region of interest" description="Disordered" evidence="10">
    <location>
        <begin position="349"/>
        <end position="476"/>
    </location>
</feature>
<dbReference type="Proteomes" id="UP000573327">
    <property type="component" value="Unassembled WGS sequence"/>
</dbReference>
<evidence type="ECO:0000256" key="3">
    <source>
        <dbReference type="ARBA" id="ARBA00022679"/>
    </source>
</evidence>
<evidence type="ECO:0000256" key="10">
    <source>
        <dbReference type="SAM" id="MobiDB-lite"/>
    </source>
</evidence>
<dbReference type="Gene3D" id="1.10.510.10">
    <property type="entry name" value="Transferase(Phosphotransferase) domain 1"/>
    <property type="match status" value="1"/>
</dbReference>
<comment type="catalytic activity">
    <reaction evidence="7">
        <text>L-threonyl-[protein] + ATP = O-phospho-L-threonyl-[protein] + ADP + H(+)</text>
        <dbReference type="Rhea" id="RHEA:46608"/>
        <dbReference type="Rhea" id="RHEA-COMP:11060"/>
        <dbReference type="Rhea" id="RHEA-COMP:11605"/>
        <dbReference type="ChEBI" id="CHEBI:15378"/>
        <dbReference type="ChEBI" id="CHEBI:30013"/>
        <dbReference type="ChEBI" id="CHEBI:30616"/>
        <dbReference type="ChEBI" id="CHEBI:61977"/>
        <dbReference type="ChEBI" id="CHEBI:456216"/>
        <dbReference type="EC" id="2.7.11.1"/>
    </reaction>
</comment>
<dbReference type="RefSeq" id="WP_184922516.1">
    <property type="nucleotide sequence ID" value="NZ_JACHJR010000001.1"/>
</dbReference>
<evidence type="ECO:0000256" key="8">
    <source>
        <dbReference type="ARBA" id="ARBA00048679"/>
    </source>
</evidence>
<keyword evidence="3 12" id="KW-0808">Transferase</keyword>
<dbReference type="PROSITE" id="PS50011">
    <property type="entry name" value="PROTEIN_KINASE_DOM"/>
    <property type="match status" value="1"/>
</dbReference>
<feature type="domain" description="Protein kinase" evidence="11">
    <location>
        <begin position="12"/>
        <end position="274"/>
    </location>
</feature>
<evidence type="ECO:0000256" key="1">
    <source>
        <dbReference type="ARBA" id="ARBA00012513"/>
    </source>
</evidence>
<evidence type="ECO:0000256" key="2">
    <source>
        <dbReference type="ARBA" id="ARBA00022527"/>
    </source>
</evidence>
<keyword evidence="13" id="KW-1185">Reference proteome</keyword>
<dbReference type="Pfam" id="PF00069">
    <property type="entry name" value="Pkinase"/>
    <property type="match status" value="1"/>
</dbReference>
<evidence type="ECO:0000313" key="13">
    <source>
        <dbReference type="Proteomes" id="UP000573327"/>
    </source>
</evidence>
<protein>
    <recommendedName>
        <fullName evidence="1">non-specific serine/threonine protein kinase</fullName>
        <ecNumber evidence="1">2.7.11.1</ecNumber>
    </recommendedName>
</protein>
<dbReference type="AlphaFoldDB" id="A0A7W7WL50"/>
<keyword evidence="2" id="KW-0723">Serine/threonine-protein kinase</keyword>
<dbReference type="EMBL" id="JACHJR010000001">
    <property type="protein sequence ID" value="MBB4950908.1"/>
    <property type="molecule type" value="Genomic_DNA"/>
</dbReference>
<name>A0A7W7WL50_9ACTN</name>
<keyword evidence="6 9" id="KW-0067">ATP-binding</keyword>
<evidence type="ECO:0000256" key="7">
    <source>
        <dbReference type="ARBA" id="ARBA00047899"/>
    </source>
</evidence>